<dbReference type="InterPro" id="IPR036097">
    <property type="entry name" value="HisK_dim/P_sf"/>
</dbReference>
<dbReference type="InterPro" id="IPR003661">
    <property type="entry name" value="HisK_dim/P_dom"/>
</dbReference>
<gene>
    <name evidence="5" type="ORF">SAMN05443667_103121</name>
</gene>
<dbReference type="AlphaFoldDB" id="A0A1H3ZZE2"/>
<feature type="transmembrane region" description="Helical" evidence="3">
    <location>
        <begin position="90"/>
        <end position="107"/>
    </location>
</feature>
<keyword evidence="3" id="KW-1133">Transmembrane helix</keyword>
<dbReference type="InterPro" id="IPR048437">
    <property type="entry name" value="MASE11"/>
</dbReference>
<feature type="transmembrane region" description="Helical" evidence="3">
    <location>
        <begin position="135"/>
        <end position="157"/>
    </location>
</feature>
<dbReference type="CDD" id="cd00082">
    <property type="entry name" value="HisKA"/>
    <property type="match status" value="1"/>
</dbReference>
<organism evidence="5 6">
    <name type="scientific">Flavobacterium gillisiae</name>
    <dbReference type="NCBI Taxonomy" id="150146"/>
    <lineage>
        <taxon>Bacteria</taxon>
        <taxon>Pseudomonadati</taxon>
        <taxon>Bacteroidota</taxon>
        <taxon>Flavobacteriia</taxon>
        <taxon>Flavobacteriales</taxon>
        <taxon>Flavobacteriaceae</taxon>
        <taxon>Flavobacterium</taxon>
    </lineage>
</organism>
<dbReference type="EC" id="2.7.13.3" evidence="2"/>
<dbReference type="Proteomes" id="UP000198951">
    <property type="component" value="Unassembled WGS sequence"/>
</dbReference>
<evidence type="ECO:0000259" key="4">
    <source>
        <dbReference type="Pfam" id="PF20969"/>
    </source>
</evidence>
<evidence type="ECO:0000313" key="6">
    <source>
        <dbReference type="Proteomes" id="UP000198951"/>
    </source>
</evidence>
<evidence type="ECO:0000313" key="5">
    <source>
        <dbReference type="EMBL" id="SEA28652.1"/>
    </source>
</evidence>
<sequence length="279" mass="32804">MKFWKKYVSTIKHNILISLDQNRNLKYWRDDMFSNTIVFTIPFSIIAFIPSLIWALDMGYYTLAIIDVFSVLIVMIVGFKKGIKIKYRKLLFIGTMYVLSFTLIYYVGLNSTLYLLASCFLSVFIYSFKNKYTPALLNLYITILYISLYYSDLILIHNNYFKLYELLAVFSNLIFISFLICSLIPRLFDHLNDSFQETLLHTKKIEKQNDLLKEITWIQSHVVRTPLSRLIAIVELLKDPDNSEQDKKFLLDNVMISSRELDEVIKEIVEKAETVQANE</sequence>
<proteinExistence type="predicted"/>
<dbReference type="Pfam" id="PF20969">
    <property type="entry name" value="MASE11"/>
    <property type="match status" value="1"/>
</dbReference>
<keyword evidence="3" id="KW-0472">Membrane</keyword>
<evidence type="ECO:0000256" key="2">
    <source>
        <dbReference type="ARBA" id="ARBA00012438"/>
    </source>
</evidence>
<feature type="transmembrane region" description="Helical" evidence="3">
    <location>
        <begin position="113"/>
        <end position="128"/>
    </location>
</feature>
<dbReference type="SUPFAM" id="SSF47384">
    <property type="entry name" value="Homodimeric domain of signal transducing histidine kinase"/>
    <property type="match status" value="1"/>
</dbReference>
<reference evidence="6" key="1">
    <citation type="submission" date="2016-10" db="EMBL/GenBank/DDBJ databases">
        <authorList>
            <person name="Varghese N."/>
            <person name="Submissions S."/>
        </authorList>
    </citation>
    <scope>NUCLEOTIDE SEQUENCE [LARGE SCALE GENOMIC DNA]</scope>
    <source>
        <strain evidence="6">DSM 22376</strain>
    </source>
</reference>
<feature type="transmembrane region" description="Helical" evidence="3">
    <location>
        <begin position="60"/>
        <end position="78"/>
    </location>
</feature>
<comment type="catalytic activity">
    <reaction evidence="1">
        <text>ATP + protein L-histidine = ADP + protein N-phospho-L-histidine.</text>
        <dbReference type="EC" id="2.7.13.3"/>
    </reaction>
</comment>
<dbReference type="GO" id="GO:0000155">
    <property type="term" value="F:phosphorelay sensor kinase activity"/>
    <property type="evidence" value="ECO:0007669"/>
    <property type="project" value="InterPro"/>
</dbReference>
<dbReference type="OrthoDB" id="9124519at2"/>
<dbReference type="RefSeq" id="WP_091086179.1">
    <property type="nucleotide sequence ID" value="NZ_FNRD01000003.1"/>
</dbReference>
<dbReference type="EMBL" id="FNRD01000003">
    <property type="protein sequence ID" value="SEA28652.1"/>
    <property type="molecule type" value="Genomic_DNA"/>
</dbReference>
<dbReference type="Gene3D" id="1.10.287.130">
    <property type="match status" value="1"/>
</dbReference>
<feature type="domain" description="MASE11" evidence="4">
    <location>
        <begin position="27"/>
        <end position="190"/>
    </location>
</feature>
<accession>A0A1H3ZZE2</accession>
<protein>
    <recommendedName>
        <fullName evidence="2">histidine kinase</fullName>
        <ecNumber evidence="2">2.7.13.3</ecNumber>
    </recommendedName>
</protein>
<feature type="transmembrane region" description="Helical" evidence="3">
    <location>
        <begin position="32"/>
        <end position="54"/>
    </location>
</feature>
<feature type="transmembrane region" description="Helical" evidence="3">
    <location>
        <begin position="163"/>
        <end position="184"/>
    </location>
</feature>
<evidence type="ECO:0000256" key="3">
    <source>
        <dbReference type="SAM" id="Phobius"/>
    </source>
</evidence>
<keyword evidence="6" id="KW-1185">Reference proteome</keyword>
<dbReference type="STRING" id="150146.SAMN05443667_103121"/>
<evidence type="ECO:0000256" key="1">
    <source>
        <dbReference type="ARBA" id="ARBA00000085"/>
    </source>
</evidence>
<keyword evidence="3" id="KW-0812">Transmembrane</keyword>
<name>A0A1H3ZZE2_9FLAO</name>